<feature type="domain" description="EamA" evidence="3">
    <location>
        <begin position="149"/>
        <end position="283"/>
    </location>
</feature>
<feature type="transmembrane region" description="Helical" evidence="2">
    <location>
        <begin position="147"/>
        <end position="168"/>
    </location>
</feature>
<evidence type="ECO:0000313" key="5">
    <source>
        <dbReference type="Proteomes" id="UP000243297"/>
    </source>
</evidence>
<dbReference type="PANTHER" id="PTHR22911">
    <property type="entry name" value="ACYL-MALONYL CONDENSING ENZYME-RELATED"/>
    <property type="match status" value="1"/>
</dbReference>
<dbReference type="InterPro" id="IPR000620">
    <property type="entry name" value="EamA_dom"/>
</dbReference>
<feature type="transmembrane region" description="Helical" evidence="2">
    <location>
        <begin position="241"/>
        <end position="260"/>
    </location>
</feature>
<feature type="transmembrane region" description="Helical" evidence="2">
    <location>
        <begin position="92"/>
        <end position="116"/>
    </location>
</feature>
<keyword evidence="2" id="KW-0472">Membrane</keyword>
<reference evidence="5" key="1">
    <citation type="submission" date="2017-02" db="EMBL/GenBank/DDBJ databases">
        <authorList>
            <person name="Varghese N."/>
            <person name="Submissions S."/>
        </authorList>
    </citation>
    <scope>NUCLEOTIDE SEQUENCE [LARGE SCALE GENOMIC DNA]</scope>
    <source>
        <strain evidence="5">ATCC 25662</strain>
    </source>
</reference>
<sequence>MTKNKAIILTIVSALIYGFTPVLCSLTYAGGNTPYSLTFFRSLFVLPVLGGLLIKNKISLKLNKDEFIKMVIIGLFGAVFTTLLLYSSYTYIGVGTATTLHFMYPLFVLIICHFIYKDHITKKQYSSLLLAMIGIICFINFNDFSKIQGIVMALLSGITFAVYLVGIEKAGLSTMNNYKLSFYLAATVSVSLLVINIFTNQIVFVQPMSNYALMLCIGLLASFIALIFLKIGIQELGSTLASMFCLFEPISSVIFGFFLLNESVDIMKILGCLFIVAAMALLVMKPKRKPCEH</sequence>
<accession>A0A1T4MMF9</accession>
<feature type="transmembrane region" description="Helical" evidence="2">
    <location>
        <begin position="180"/>
        <end position="199"/>
    </location>
</feature>
<dbReference type="STRING" id="118967.SAMN02745191_1316"/>
<keyword evidence="2" id="KW-0812">Transmembrane</keyword>
<dbReference type="Pfam" id="PF00892">
    <property type="entry name" value="EamA"/>
    <property type="match status" value="2"/>
</dbReference>
<dbReference type="InterPro" id="IPR037185">
    <property type="entry name" value="EmrE-like"/>
</dbReference>
<keyword evidence="2" id="KW-1133">Transmembrane helix</keyword>
<proteinExistence type="inferred from homology"/>
<feature type="transmembrane region" description="Helical" evidence="2">
    <location>
        <begin position="7"/>
        <end position="29"/>
    </location>
</feature>
<protein>
    <submittedName>
        <fullName evidence="4">Permease of the drug/metabolite transporter (DMT) superfamily</fullName>
    </submittedName>
</protein>
<keyword evidence="5" id="KW-1185">Reference proteome</keyword>
<feature type="transmembrane region" description="Helical" evidence="2">
    <location>
        <begin position="35"/>
        <end position="54"/>
    </location>
</feature>
<dbReference type="AlphaFoldDB" id="A0A1T4MMF9"/>
<dbReference type="RefSeq" id="WP_078711723.1">
    <property type="nucleotide sequence ID" value="NZ_FUWY01000003.1"/>
</dbReference>
<gene>
    <name evidence="4" type="ORF">SAMN02745191_1316</name>
</gene>
<evidence type="ECO:0000259" key="3">
    <source>
        <dbReference type="Pfam" id="PF00892"/>
    </source>
</evidence>
<dbReference type="OrthoDB" id="9806740at2"/>
<feature type="transmembrane region" description="Helical" evidence="2">
    <location>
        <begin position="66"/>
        <end position="86"/>
    </location>
</feature>
<feature type="transmembrane region" description="Helical" evidence="2">
    <location>
        <begin position="211"/>
        <end position="229"/>
    </location>
</feature>
<evidence type="ECO:0000313" key="4">
    <source>
        <dbReference type="EMBL" id="SJZ68192.1"/>
    </source>
</evidence>
<dbReference type="GO" id="GO:0016020">
    <property type="term" value="C:membrane"/>
    <property type="evidence" value="ECO:0007669"/>
    <property type="project" value="InterPro"/>
</dbReference>
<feature type="transmembrane region" description="Helical" evidence="2">
    <location>
        <begin position="266"/>
        <end position="284"/>
    </location>
</feature>
<feature type="transmembrane region" description="Helical" evidence="2">
    <location>
        <begin position="125"/>
        <end position="141"/>
    </location>
</feature>
<dbReference type="Proteomes" id="UP000243297">
    <property type="component" value="Unassembled WGS sequence"/>
</dbReference>
<name>A0A1T4MMF9_9FIRM</name>
<evidence type="ECO:0000256" key="2">
    <source>
        <dbReference type="SAM" id="Phobius"/>
    </source>
</evidence>
<feature type="domain" description="EamA" evidence="3">
    <location>
        <begin position="5"/>
        <end position="138"/>
    </location>
</feature>
<organism evidence="4 5">
    <name type="scientific">Anaerorhabdus furcosa</name>
    <dbReference type="NCBI Taxonomy" id="118967"/>
    <lineage>
        <taxon>Bacteria</taxon>
        <taxon>Bacillati</taxon>
        <taxon>Bacillota</taxon>
        <taxon>Erysipelotrichia</taxon>
        <taxon>Erysipelotrichales</taxon>
        <taxon>Erysipelotrichaceae</taxon>
        <taxon>Anaerorhabdus</taxon>
    </lineage>
</organism>
<dbReference type="SUPFAM" id="SSF103481">
    <property type="entry name" value="Multidrug resistance efflux transporter EmrE"/>
    <property type="match status" value="2"/>
</dbReference>
<comment type="similarity">
    <text evidence="1">Belongs to the EamA transporter family.</text>
</comment>
<evidence type="ECO:0000256" key="1">
    <source>
        <dbReference type="ARBA" id="ARBA00007362"/>
    </source>
</evidence>
<dbReference type="EMBL" id="FUWY01000003">
    <property type="protein sequence ID" value="SJZ68192.1"/>
    <property type="molecule type" value="Genomic_DNA"/>
</dbReference>